<sequence>MNNVETIHQLRIQLWNISYSDYINQSLFSYQWWGIVALLIIVYTIWWKLVDKTRLIEILLFGSFVTVMSTLFDLWGISAARWQYNIGLLPFQLAPFPFDYSVIPILLMLSYQYSSSWLTYIINSSLSSAFISFIIGPSFLYFGIMSYFDWNFIYFFLGDIAMAAIARVVILHILQTVRASRTENAAVSRYDSIAQPATKPLPNNDNNDHDH</sequence>
<reference evidence="2 3" key="1">
    <citation type="submission" date="2019-03" db="EMBL/GenBank/DDBJ databases">
        <title>Genomic Encyclopedia of Type Strains, Phase IV (KMG-IV): sequencing the most valuable type-strain genomes for metagenomic binning, comparative biology and taxonomic classification.</title>
        <authorList>
            <person name="Goeker M."/>
        </authorList>
    </citation>
    <scope>NUCLEOTIDE SEQUENCE [LARGE SCALE GENOMIC DNA]</scope>
    <source>
        <strain evidence="2 3">DSM 15969</strain>
    </source>
</reference>
<keyword evidence="1" id="KW-0472">Membrane</keyword>
<dbReference type="NCBIfam" id="NF041644">
    <property type="entry name" value="CBO0543_fam"/>
    <property type="match status" value="1"/>
</dbReference>
<dbReference type="OrthoDB" id="1682311at2"/>
<comment type="caution">
    <text evidence="2">The sequence shown here is derived from an EMBL/GenBank/DDBJ whole genome shotgun (WGS) entry which is preliminary data.</text>
</comment>
<feature type="transmembrane region" description="Helical" evidence="1">
    <location>
        <begin position="58"/>
        <end position="80"/>
    </location>
</feature>
<feature type="transmembrane region" description="Helical" evidence="1">
    <location>
        <begin position="129"/>
        <end position="148"/>
    </location>
</feature>
<accession>A0A4R1QCI8</accession>
<dbReference type="EMBL" id="SLUI01000001">
    <property type="protein sequence ID" value="TCL40191.1"/>
    <property type="molecule type" value="Genomic_DNA"/>
</dbReference>
<dbReference type="RefSeq" id="WP_132074713.1">
    <property type="nucleotide sequence ID" value="NZ_SLUI01000001.1"/>
</dbReference>
<evidence type="ECO:0000313" key="2">
    <source>
        <dbReference type="EMBL" id="TCL40191.1"/>
    </source>
</evidence>
<dbReference type="AlphaFoldDB" id="A0A4R1QCI8"/>
<gene>
    <name evidence="2" type="ORF">EV210_101392</name>
</gene>
<feature type="transmembrane region" description="Helical" evidence="1">
    <location>
        <begin position="30"/>
        <end position="46"/>
    </location>
</feature>
<evidence type="ECO:0000313" key="3">
    <source>
        <dbReference type="Proteomes" id="UP000295063"/>
    </source>
</evidence>
<evidence type="ECO:0000256" key="1">
    <source>
        <dbReference type="SAM" id="Phobius"/>
    </source>
</evidence>
<organism evidence="2 3">
    <name type="scientific">Anaerospora hongkongensis</name>
    <dbReference type="NCBI Taxonomy" id="244830"/>
    <lineage>
        <taxon>Bacteria</taxon>
        <taxon>Bacillati</taxon>
        <taxon>Bacillota</taxon>
        <taxon>Negativicutes</taxon>
        <taxon>Selenomonadales</taxon>
        <taxon>Sporomusaceae</taxon>
        <taxon>Anaerospora</taxon>
    </lineage>
</organism>
<keyword evidence="3" id="KW-1185">Reference proteome</keyword>
<feature type="transmembrane region" description="Helical" evidence="1">
    <location>
        <begin position="154"/>
        <end position="174"/>
    </location>
</feature>
<feature type="transmembrane region" description="Helical" evidence="1">
    <location>
        <begin position="100"/>
        <end position="122"/>
    </location>
</feature>
<keyword evidence="1" id="KW-1133">Transmembrane helix</keyword>
<dbReference type="InterPro" id="IPR048147">
    <property type="entry name" value="CBO0543-like"/>
</dbReference>
<protein>
    <submittedName>
        <fullName evidence="2">Uncharacterized protein</fullName>
    </submittedName>
</protein>
<keyword evidence="1" id="KW-0812">Transmembrane</keyword>
<name>A0A4R1QCI8_9FIRM</name>
<proteinExistence type="predicted"/>
<dbReference type="Proteomes" id="UP000295063">
    <property type="component" value="Unassembled WGS sequence"/>
</dbReference>